<proteinExistence type="predicted"/>
<organism evidence="2">
    <name type="scientific">Siphoviridae sp. ctqPo10</name>
    <dbReference type="NCBI Taxonomy" id="2827948"/>
    <lineage>
        <taxon>Viruses</taxon>
        <taxon>Duplodnaviria</taxon>
        <taxon>Heunggongvirae</taxon>
        <taxon>Uroviricota</taxon>
        <taxon>Caudoviricetes</taxon>
    </lineage>
</organism>
<keyword evidence="1" id="KW-0472">Membrane</keyword>
<evidence type="ECO:0000313" key="2">
    <source>
        <dbReference type="EMBL" id="DAF54797.1"/>
    </source>
</evidence>
<sequence length="36" mass="4352">MHELIQSASSMLHYIQIVIHIILLFYRSKHSSFFNF</sequence>
<dbReference type="EMBL" id="BK032682">
    <property type="protein sequence ID" value="DAF54797.1"/>
    <property type="molecule type" value="Genomic_DNA"/>
</dbReference>
<feature type="transmembrane region" description="Helical" evidence="1">
    <location>
        <begin position="6"/>
        <end position="26"/>
    </location>
</feature>
<protein>
    <submittedName>
        <fullName evidence="2">Uncharacterized protein</fullName>
    </submittedName>
</protein>
<reference evidence="2" key="1">
    <citation type="journal article" date="2021" name="Proc. Natl. Acad. Sci. U.S.A.">
        <title>A Catalog of Tens of Thousands of Viruses from Human Metagenomes Reveals Hidden Associations with Chronic Diseases.</title>
        <authorList>
            <person name="Tisza M.J."/>
            <person name="Buck C.B."/>
        </authorList>
    </citation>
    <scope>NUCLEOTIDE SEQUENCE</scope>
    <source>
        <strain evidence="2">CtqPo10</strain>
    </source>
</reference>
<name>A0A8S5SUS9_9CAUD</name>
<accession>A0A8S5SUS9</accession>
<keyword evidence="1" id="KW-1133">Transmembrane helix</keyword>
<keyword evidence="1" id="KW-0812">Transmembrane</keyword>
<evidence type="ECO:0000256" key="1">
    <source>
        <dbReference type="SAM" id="Phobius"/>
    </source>
</evidence>